<reference evidence="1" key="1">
    <citation type="submission" date="2022-08" db="EMBL/GenBank/DDBJ databases">
        <title>Genome Sequencing of Bacteroides fragilis Group Isolates with Nanopore Technology.</title>
        <authorList>
            <person name="Tisza M.J."/>
            <person name="Smith D."/>
            <person name="Dekker J.P."/>
        </authorList>
    </citation>
    <scope>NUCLEOTIDE SEQUENCE</scope>
    <source>
        <strain evidence="1">BFG-527</strain>
    </source>
</reference>
<organism evidence="1 2">
    <name type="scientific">Bacteroides faecis</name>
    <dbReference type="NCBI Taxonomy" id="674529"/>
    <lineage>
        <taxon>Bacteria</taxon>
        <taxon>Pseudomonadati</taxon>
        <taxon>Bacteroidota</taxon>
        <taxon>Bacteroidia</taxon>
        <taxon>Bacteroidales</taxon>
        <taxon>Bacteroidaceae</taxon>
        <taxon>Bacteroides</taxon>
    </lineage>
</organism>
<evidence type="ECO:0000313" key="1">
    <source>
        <dbReference type="EMBL" id="UVQ74615.1"/>
    </source>
</evidence>
<dbReference type="RefSeq" id="WP_130062088.1">
    <property type="nucleotide sequence ID" value="NZ_CP081916.1"/>
</dbReference>
<dbReference type="Proteomes" id="UP001060104">
    <property type="component" value="Chromosome"/>
</dbReference>
<proteinExistence type="predicted"/>
<gene>
    <name evidence="1" type="ORF">NXY30_27400</name>
</gene>
<protein>
    <submittedName>
        <fullName evidence="1">Uncharacterized protein</fullName>
    </submittedName>
</protein>
<sequence>MKKILVLVNIHTTPDKEEQYAYDTLFHKKEGKIGYYIGVINYPADFPKIIMWGTFGVQKATDI</sequence>
<evidence type="ECO:0000313" key="2">
    <source>
        <dbReference type="Proteomes" id="UP001060104"/>
    </source>
</evidence>
<dbReference type="EMBL" id="CP103141">
    <property type="protein sequence ID" value="UVQ74615.1"/>
    <property type="molecule type" value="Genomic_DNA"/>
</dbReference>
<accession>A0ABY5TAF1</accession>
<dbReference type="GeneID" id="69591964"/>
<keyword evidence="2" id="KW-1185">Reference proteome</keyword>
<name>A0ABY5TAF1_9BACE</name>